<reference evidence="2 3" key="1">
    <citation type="submission" date="2019-06" db="EMBL/GenBank/DDBJ databases">
        <title>Sorghum-associated microbial communities from plants grown in Nebraska, USA.</title>
        <authorList>
            <person name="Schachtman D."/>
        </authorList>
    </citation>
    <scope>NUCLEOTIDE SEQUENCE [LARGE SCALE GENOMIC DNA]</scope>
    <source>
        <strain evidence="2 3">2482</strain>
    </source>
</reference>
<organism evidence="2 3">
    <name type="scientific">Neobacillus bataviensis</name>
    <dbReference type="NCBI Taxonomy" id="220685"/>
    <lineage>
        <taxon>Bacteria</taxon>
        <taxon>Bacillati</taxon>
        <taxon>Bacillota</taxon>
        <taxon>Bacilli</taxon>
        <taxon>Bacillales</taxon>
        <taxon>Bacillaceae</taxon>
        <taxon>Neobacillus</taxon>
    </lineage>
</organism>
<feature type="region of interest" description="Disordered" evidence="1">
    <location>
        <begin position="1"/>
        <end position="59"/>
    </location>
</feature>
<dbReference type="EMBL" id="VIVN01000016">
    <property type="protein sequence ID" value="TWD93211.1"/>
    <property type="molecule type" value="Genomic_DNA"/>
</dbReference>
<comment type="caution">
    <text evidence="2">The sequence shown here is derived from an EMBL/GenBank/DDBJ whole genome shotgun (WGS) entry which is preliminary data.</text>
</comment>
<protein>
    <submittedName>
        <fullName evidence="2">Uncharacterized protein</fullName>
    </submittedName>
</protein>
<dbReference type="RefSeq" id="WP_144567671.1">
    <property type="nucleotide sequence ID" value="NZ_VIVN01000016.1"/>
</dbReference>
<evidence type="ECO:0000313" key="3">
    <source>
        <dbReference type="Proteomes" id="UP000319671"/>
    </source>
</evidence>
<feature type="compositionally biased region" description="Polar residues" evidence="1">
    <location>
        <begin position="1"/>
        <end position="13"/>
    </location>
</feature>
<proteinExistence type="predicted"/>
<name>A0A561CPP2_9BACI</name>
<keyword evidence="3" id="KW-1185">Reference proteome</keyword>
<dbReference type="Proteomes" id="UP000319671">
    <property type="component" value="Unassembled WGS sequence"/>
</dbReference>
<evidence type="ECO:0000256" key="1">
    <source>
        <dbReference type="SAM" id="MobiDB-lite"/>
    </source>
</evidence>
<accession>A0A561CPP2</accession>
<sequence>MSQEKNFSPNNGNFAKFVLNHTDKNNNHEQNLSQVNDEFATENDAQFTDHNNVKNDARQ</sequence>
<evidence type="ECO:0000313" key="2">
    <source>
        <dbReference type="EMBL" id="TWD93211.1"/>
    </source>
</evidence>
<gene>
    <name evidence="2" type="ORF">FB550_11625</name>
</gene>
<dbReference type="AlphaFoldDB" id="A0A561CPP2"/>